<proteinExistence type="inferred from homology"/>
<dbReference type="GO" id="GO:0005771">
    <property type="term" value="C:multivesicular body"/>
    <property type="evidence" value="ECO:0007669"/>
    <property type="project" value="TreeGrafter"/>
</dbReference>
<dbReference type="Proteomes" id="UP000485058">
    <property type="component" value="Unassembled WGS sequence"/>
</dbReference>
<keyword evidence="3" id="KW-0813">Transport</keyword>
<evidence type="ECO:0000256" key="6">
    <source>
        <dbReference type="ARBA" id="ARBA00023136"/>
    </source>
</evidence>
<evidence type="ECO:0000313" key="8">
    <source>
        <dbReference type="Proteomes" id="UP000485058"/>
    </source>
</evidence>
<dbReference type="EMBL" id="BLLF01000106">
    <property type="protein sequence ID" value="GFH07620.1"/>
    <property type="molecule type" value="Genomic_DNA"/>
</dbReference>
<keyword evidence="4" id="KW-0967">Endosome</keyword>
<organism evidence="7 8">
    <name type="scientific">Haematococcus lacustris</name>
    <name type="common">Green alga</name>
    <name type="synonym">Haematococcus pluvialis</name>
    <dbReference type="NCBI Taxonomy" id="44745"/>
    <lineage>
        <taxon>Eukaryota</taxon>
        <taxon>Viridiplantae</taxon>
        <taxon>Chlorophyta</taxon>
        <taxon>core chlorophytes</taxon>
        <taxon>Chlorophyceae</taxon>
        <taxon>CS clade</taxon>
        <taxon>Chlamydomonadales</taxon>
        <taxon>Haematococcaceae</taxon>
        <taxon>Haematococcus</taxon>
    </lineage>
</organism>
<dbReference type="PANTHER" id="PTHR22761">
    <property type="entry name" value="CHARGED MULTIVESICULAR BODY PROTEIN"/>
    <property type="match status" value="1"/>
</dbReference>
<evidence type="ECO:0000256" key="3">
    <source>
        <dbReference type="ARBA" id="ARBA00022448"/>
    </source>
</evidence>
<dbReference type="GO" id="GO:0015031">
    <property type="term" value="P:protein transport"/>
    <property type="evidence" value="ECO:0007669"/>
    <property type="project" value="UniProtKB-KW"/>
</dbReference>
<dbReference type="Pfam" id="PF03357">
    <property type="entry name" value="Snf7"/>
    <property type="match status" value="1"/>
</dbReference>
<reference evidence="7 8" key="1">
    <citation type="submission" date="2020-02" db="EMBL/GenBank/DDBJ databases">
        <title>Draft genome sequence of Haematococcus lacustris strain NIES-144.</title>
        <authorList>
            <person name="Morimoto D."/>
            <person name="Nakagawa S."/>
            <person name="Yoshida T."/>
            <person name="Sawayama S."/>
        </authorList>
    </citation>
    <scope>NUCLEOTIDE SEQUENCE [LARGE SCALE GENOMIC DNA]</scope>
    <source>
        <strain evidence="7 8">NIES-144</strain>
    </source>
</reference>
<dbReference type="GO" id="GO:0006900">
    <property type="term" value="P:vesicle budding from membrane"/>
    <property type="evidence" value="ECO:0007669"/>
    <property type="project" value="TreeGrafter"/>
</dbReference>
<feature type="non-terminal residue" evidence="7">
    <location>
        <position position="1"/>
    </location>
</feature>
<evidence type="ECO:0000256" key="5">
    <source>
        <dbReference type="ARBA" id="ARBA00022927"/>
    </source>
</evidence>
<accession>A0A699YBR6</accession>
<evidence type="ECO:0000313" key="7">
    <source>
        <dbReference type="EMBL" id="GFH07620.1"/>
    </source>
</evidence>
<keyword evidence="6" id="KW-0472">Membrane</keyword>
<dbReference type="GO" id="GO:0032511">
    <property type="term" value="P:late endosome to vacuole transport via multivesicular body sorting pathway"/>
    <property type="evidence" value="ECO:0007669"/>
    <property type="project" value="TreeGrafter"/>
</dbReference>
<dbReference type="GO" id="GO:0000815">
    <property type="term" value="C:ESCRT III complex"/>
    <property type="evidence" value="ECO:0007669"/>
    <property type="project" value="TreeGrafter"/>
</dbReference>
<name>A0A699YBR6_HAELA</name>
<comment type="caution">
    <text evidence="7">The sequence shown here is derived from an EMBL/GenBank/DDBJ whole genome shotgun (WGS) entry which is preliminary data.</text>
</comment>
<comment type="similarity">
    <text evidence="2">Belongs to the SNF7 family.</text>
</comment>
<keyword evidence="8" id="KW-1185">Reference proteome</keyword>
<evidence type="ECO:0000256" key="2">
    <source>
        <dbReference type="ARBA" id="ARBA00006190"/>
    </source>
</evidence>
<comment type="subcellular location">
    <subcellularLocation>
        <location evidence="1">Endosome membrane</location>
    </subcellularLocation>
</comment>
<gene>
    <name evidence="7" type="ORF">HaLaN_02450</name>
</gene>
<dbReference type="InterPro" id="IPR005024">
    <property type="entry name" value="Snf7_fam"/>
</dbReference>
<evidence type="ECO:0000256" key="4">
    <source>
        <dbReference type="ARBA" id="ARBA00022753"/>
    </source>
</evidence>
<dbReference type="PANTHER" id="PTHR22761:SF5">
    <property type="entry name" value="CHARGED MULTIVESICULAR BODY PROTEIN 6"/>
    <property type="match status" value="1"/>
</dbReference>
<sequence>MGNLSSKSRKKKQAVDNVDMAMLSLKTQRKKLADQQKLLELRIQRHTEVARELVAEHKKDRALLVLKKKKLTEKQLQELGNLQFSIETMISDVEMSKHQNKLHDVLLQGNNALKQLQQEVTVDDVRKLMDDTAEAKALQDEMSDLLSNSLTGDETVAVDAELAALEAEAMAAEVAAMPRVPSSQ</sequence>
<feature type="non-terminal residue" evidence="7">
    <location>
        <position position="184"/>
    </location>
</feature>
<keyword evidence="5" id="KW-0653">Protein transport</keyword>
<protein>
    <submittedName>
        <fullName evidence="7">Uncharacterized protein</fullName>
    </submittedName>
</protein>
<evidence type="ECO:0000256" key="1">
    <source>
        <dbReference type="ARBA" id="ARBA00004608"/>
    </source>
</evidence>
<dbReference type="Gene3D" id="1.10.287.1060">
    <property type="entry name" value="ESAT-6-like"/>
    <property type="match status" value="1"/>
</dbReference>
<dbReference type="AlphaFoldDB" id="A0A699YBR6"/>